<comment type="caution">
    <text evidence="6">The sequence shown here is derived from an EMBL/GenBank/DDBJ whole genome shotgun (WGS) entry which is preliminary data.</text>
</comment>
<dbReference type="EMBL" id="QLMH01000007">
    <property type="protein sequence ID" value="RAK19185.1"/>
    <property type="molecule type" value="Genomic_DNA"/>
</dbReference>
<keyword evidence="1" id="KW-0175">Coiled coil</keyword>
<dbReference type="InterPro" id="IPR001610">
    <property type="entry name" value="PAC"/>
</dbReference>
<feature type="domain" description="EAL" evidence="4">
    <location>
        <begin position="337"/>
        <end position="590"/>
    </location>
</feature>
<evidence type="ECO:0000313" key="7">
    <source>
        <dbReference type="Proteomes" id="UP000248555"/>
    </source>
</evidence>
<gene>
    <name evidence="6" type="ORF">B0I26_107104</name>
</gene>
<name>A0A327YHA7_9BACL</name>
<dbReference type="NCBIfam" id="TIGR00229">
    <property type="entry name" value="sensory_box"/>
    <property type="match status" value="1"/>
</dbReference>
<organism evidence="6 7">
    <name type="scientific">Paranoxybacillus vitaminiphilus</name>
    <dbReference type="NCBI Taxonomy" id="581036"/>
    <lineage>
        <taxon>Bacteria</taxon>
        <taxon>Bacillati</taxon>
        <taxon>Bacillota</taxon>
        <taxon>Bacilli</taxon>
        <taxon>Bacillales</taxon>
        <taxon>Anoxybacillaceae</taxon>
        <taxon>Paranoxybacillus</taxon>
    </lineage>
</organism>
<dbReference type="CDD" id="cd00130">
    <property type="entry name" value="PAS"/>
    <property type="match status" value="1"/>
</dbReference>
<dbReference type="Gene3D" id="3.20.20.450">
    <property type="entry name" value="EAL domain"/>
    <property type="match status" value="1"/>
</dbReference>
<dbReference type="SMART" id="SM00267">
    <property type="entry name" value="GGDEF"/>
    <property type="match status" value="1"/>
</dbReference>
<protein>
    <submittedName>
        <fullName evidence="6">PAS domain S-box-containing protein/diguanylate cyclase (GGDEF)-like protein</fullName>
    </submittedName>
</protein>
<feature type="domain" description="GGDEF" evidence="5">
    <location>
        <begin position="196"/>
        <end position="328"/>
    </location>
</feature>
<dbReference type="SUPFAM" id="SSF141868">
    <property type="entry name" value="EAL domain-like"/>
    <property type="match status" value="1"/>
</dbReference>
<dbReference type="InterPro" id="IPR052155">
    <property type="entry name" value="Biofilm_reg_signaling"/>
</dbReference>
<evidence type="ECO:0000256" key="1">
    <source>
        <dbReference type="SAM" id="Coils"/>
    </source>
</evidence>
<dbReference type="FunFam" id="3.20.20.450:FF:000001">
    <property type="entry name" value="Cyclic di-GMP phosphodiesterase yahA"/>
    <property type="match status" value="1"/>
</dbReference>
<evidence type="ECO:0000259" key="4">
    <source>
        <dbReference type="PROSITE" id="PS50883"/>
    </source>
</evidence>
<sequence length="595" mass="68563">MFGEWKAGELARLLVLIAALLFVVKALNQLNEENQRLKKRRDEFEQTFNSVKVALWSFDVKTSSFLFSSGVSRIFGYNSEYLSHNTNAWREAVYPKDVKKVRAFEERLLRGEPATIEFRVIHPNSEIRWLRVDGTPVFDREGRLVKVNGIILDITEVKSYEEKIDRMAHHDLLTGLPNRYYLKKYLASLVESHVKKQLAILFIDLDRFKVINDTQGHTFGDILLEKVTERLQNCLSKNDFIVRYGGDEFIIVLQNVTREKVSHMAETIIERFAESFVVNGLEVFTTPSIGISMYPEDGRDIDTLIKNADAAMYLAKERGKNNYQFYNSSLHEKNEKKMRIEGKLRKALEHNEFVLYYQPKIELSTNRLVGVEALIRWYNKELGFVSPADFIPIAEELGLIIPIGKWILREACRQCVEWQQLGFKNLSVAVNISPRQFKDPSFIQTVVNILEETGLSPHYLELEITESIMEDIKRSRAILEKLKQVGVKVAIDDFGTGYSSLHYLCHLPINTIKIDKSFVDGIHISAEKVAILQTIIDMGHRLQFEVVAEGIETRSQVDFLVNHSCQVGQGYYFNKPLSVNDFEKWYIAQAFANKA</sequence>
<dbReference type="InterPro" id="IPR029787">
    <property type="entry name" value="Nucleotide_cyclase"/>
</dbReference>
<dbReference type="PROSITE" id="PS50887">
    <property type="entry name" value="GGDEF"/>
    <property type="match status" value="1"/>
</dbReference>
<dbReference type="Proteomes" id="UP000248555">
    <property type="component" value="Unassembled WGS sequence"/>
</dbReference>
<dbReference type="CDD" id="cd01948">
    <property type="entry name" value="EAL"/>
    <property type="match status" value="1"/>
</dbReference>
<dbReference type="InterPro" id="IPR043128">
    <property type="entry name" value="Rev_trsase/Diguanyl_cyclase"/>
</dbReference>
<dbReference type="NCBIfam" id="TIGR00254">
    <property type="entry name" value="GGDEF"/>
    <property type="match status" value="1"/>
</dbReference>
<dbReference type="Pfam" id="PF08447">
    <property type="entry name" value="PAS_3"/>
    <property type="match status" value="1"/>
</dbReference>
<dbReference type="SMART" id="SM00052">
    <property type="entry name" value="EAL"/>
    <property type="match status" value="1"/>
</dbReference>
<dbReference type="PROSITE" id="PS50883">
    <property type="entry name" value="EAL"/>
    <property type="match status" value="1"/>
</dbReference>
<dbReference type="Gene3D" id="3.30.450.20">
    <property type="entry name" value="PAS domain"/>
    <property type="match status" value="1"/>
</dbReference>
<dbReference type="InterPro" id="IPR001633">
    <property type="entry name" value="EAL_dom"/>
</dbReference>
<feature type="coiled-coil region" evidence="1">
    <location>
        <begin position="20"/>
        <end position="47"/>
    </location>
</feature>
<dbReference type="InterPro" id="IPR013655">
    <property type="entry name" value="PAS_fold_3"/>
</dbReference>
<feature type="domain" description="PAS" evidence="2">
    <location>
        <begin position="40"/>
        <end position="112"/>
    </location>
</feature>
<dbReference type="CDD" id="cd01949">
    <property type="entry name" value="GGDEF"/>
    <property type="match status" value="1"/>
</dbReference>
<dbReference type="PANTHER" id="PTHR44757:SF2">
    <property type="entry name" value="BIOFILM ARCHITECTURE MAINTENANCE PROTEIN MBAA"/>
    <property type="match status" value="1"/>
</dbReference>
<dbReference type="InterPro" id="IPR035919">
    <property type="entry name" value="EAL_sf"/>
</dbReference>
<dbReference type="SUPFAM" id="SSF55073">
    <property type="entry name" value="Nucleotide cyclase"/>
    <property type="match status" value="1"/>
</dbReference>
<dbReference type="Pfam" id="PF00990">
    <property type="entry name" value="GGDEF"/>
    <property type="match status" value="1"/>
</dbReference>
<evidence type="ECO:0000313" key="6">
    <source>
        <dbReference type="EMBL" id="RAK19185.1"/>
    </source>
</evidence>
<dbReference type="InterPro" id="IPR000014">
    <property type="entry name" value="PAS"/>
</dbReference>
<dbReference type="InterPro" id="IPR000700">
    <property type="entry name" value="PAS-assoc_C"/>
</dbReference>
<dbReference type="Gene3D" id="3.30.70.270">
    <property type="match status" value="1"/>
</dbReference>
<accession>A0A327YHA7</accession>
<feature type="domain" description="PAC" evidence="3">
    <location>
        <begin position="114"/>
        <end position="166"/>
    </location>
</feature>
<dbReference type="InterPro" id="IPR035965">
    <property type="entry name" value="PAS-like_dom_sf"/>
</dbReference>
<dbReference type="FunFam" id="3.30.70.270:FF:000001">
    <property type="entry name" value="Diguanylate cyclase domain protein"/>
    <property type="match status" value="1"/>
</dbReference>
<dbReference type="Pfam" id="PF00563">
    <property type="entry name" value="EAL"/>
    <property type="match status" value="1"/>
</dbReference>
<dbReference type="PROSITE" id="PS50112">
    <property type="entry name" value="PAS"/>
    <property type="match status" value="1"/>
</dbReference>
<dbReference type="PANTHER" id="PTHR44757">
    <property type="entry name" value="DIGUANYLATE CYCLASE DGCP"/>
    <property type="match status" value="1"/>
</dbReference>
<dbReference type="InterPro" id="IPR000160">
    <property type="entry name" value="GGDEF_dom"/>
</dbReference>
<evidence type="ECO:0000259" key="2">
    <source>
        <dbReference type="PROSITE" id="PS50112"/>
    </source>
</evidence>
<keyword evidence="7" id="KW-1185">Reference proteome</keyword>
<dbReference type="AlphaFoldDB" id="A0A327YHA7"/>
<dbReference type="SMART" id="SM00086">
    <property type="entry name" value="PAC"/>
    <property type="match status" value="1"/>
</dbReference>
<evidence type="ECO:0000259" key="3">
    <source>
        <dbReference type="PROSITE" id="PS50113"/>
    </source>
</evidence>
<evidence type="ECO:0000259" key="5">
    <source>
        <dbReference type="PROSITE" id="PS50887"/>
    </source>
</evidence>
<reference evidence="6 7" key="1">
    <citation type="submission" date="2018-06" db="EMBL/GenBank/DDBJ databases">
        <title>Genomic Encyclopedia of Type Strains, Phase III (KMG-III): the genomes of soil and plant-associated and newly described type strains.</title>
        <authorList>
            <person name="Whitman W."/>
        </authorList>
    </citation>
    <scope>NUCLEOTIDE SEQUENCE [LARGE SCALE GENOMIC DNA]</scope>
    <source>
        <strain evidence="6 7">CGMCC 1.8979</strain>
    </source>
</reference>
<dbReference type="SUPFAM" id="SSF55785">
    <property type="entry name" value="PYP-like sensor domain (PAS domain)"/>
    <property type="match status" value="1"/>
</dbReference>
<proteinExistence type="predicted"/>
<dbReference type="PROSITE" id="PS50113">
    <property type="entry name" value="PAC"/>
    <property type="match status" value="1"/>
</dbReference>